<evidence type="ECO:0000256" key="4">
    <source>
        <dbReference type="ARBA" id="ARBA00047738"/>
    </source>
</evidence>
<keyword evidence="9" id="KW-1185">Reference proteome</keyword>
<dbReference type="Pfam" id="PF02493">
    <property type="entry name" value="MORN"/>
    <property type="match status" value="5"/>
</dbReference>
<gene>
    <name evidence="8" type="ORF">PAPYR_1260</name>
</gene>
<comment type="catalytic activity">
    <reaction evidence="5">
        <text>L-lysyl(4)-[histone H3] + S-adenosyl-L-methionine = N(6)-methyl-L-lysyl(4)-[histone H3] + S-adenosyl-L-homocysteine + H(+)</text>
        <dbReference type="Rhea" id="RHEA:60264"/>
        <dbReference type="Rhea" id="RHEA-COMP:15543"/>
        <dbReference type="Rhea" id="RHEA-COMP:15547"/>
        <dbReference type="ChEBI" id="CHEBI:15378"/>
        <dbReference type="ChEBI" id="CHEBI:29969"/>
        <dbReference type="ChEBI" id="CHEBI:57856"/>
        <dbReference type="ChEBI" id="CHEBI:59789"/>
        <dbReference type="ChEBI" id="CHEBI:61929"/>
        <dbReference type="EC" id="2.1.1.364"/>
    </reaction>
</comment>
<accession>A0ABQ8USH6</accession>
<comment type="catalytic activity">
    <reaction evidence="4">
        <text>L-lysyl-[protein] + S-adenosyl-L-methionine = N(6)-methyl-L-lysyl-[protein] + S-adenosyl-L-homocysteine + H(+)</text>
        <dbReference type="Rhea" id="RHEA:51736"/>
        <dbReference type="Rhea" id="RHEA-COMP:9752"/>
        <dbReference type="Rhea" id="RHEA-COMP:13053"/>
        <dbReference type="ChEBI" id="CHEBI:15378"/>
        <dbReference type="ChEBI" id="CHEBI:29969"/>
        <dbReference type="ChEBI" id="CHEBI:57856"/>
        <dbReference type="ChEBI" id="CHEBI:59789"/>
        <dbReference type="ChEBI" id="CHEBI:61929"/>
    </reaction>
    <physiologicalReaction direction="left-to-right" evidence="4">
        <dbReference type="Rhea" id="RHEA:51737"/>
    </physiologicalReaction>
</comment>
<dbReference type="PANTHER" id="PTHR46820">
    <property type="entry name" value="HISTONE-LYSINE N-METHYLTRANSFERASE SETD7"/>
    <property type="match status" value="1"/>
</dbReference>
<dbReference type="InterPro" id="IPR003409">
    <property type="entry name" value="MORN"/>
</dbReference>
<dbReference type="InterPro" id="IPR046341">
    <property type="entry name" value="SET_dom_sf"/>
</dbReference>
<feature type="region of interest" description="Disordered" evidence="6">
    <location>
        <begin position="203"/>
        <end position="251"/>
    </location>
</feature>
<dbReference type="PROSITE" id="PS50280">
    <property type="entry name" value="SET"/>
    <property type="match status" value="1"/>
</dbReference>
<evidence type="ECO:0000256" key="5">
    <source>
        <dbReference type="ARBA" id="ARBA00048660"/>
    </source>
</evidence>
<comment type="caution">
    <text evidence="8">The sequence shown here is derived from an EMBL/GenBank/DDBJ whole genome shotgun (WGS) entry which is preliminary data.</text>
</comment>
<organism evidence="8 9">
    <name type="scientific">Paratrimastix pyriformis</name>
    <dbReference type="NCBI Taxonomy" id="342808"/>
    <lineage>
        <taxon>Eukaryota</taxon>
        <taxon>Metamonada</taxon>
        <taxon>Preaxostyla</taxon>
        <taxon>Paratrimastigidae</taxon>
        <taxon>Paratrimastix</taxon>
    </lineage>
</organism>
<dbReference type="EMBL" id="JAPMOS010000004">
    <property type="protein sequence ID" value="KAJ4462086.1"/>
    <property type="molecule type" value="Genomic_DNA"/>
</dbReference>
<evidence type="ECO:0000313" key="8">
    <source>
        <dbReference type="EMBL" id="KAJ4462086.1"/>
    </source>
</evidence>
<dbReference type="InterPro" id="IPR001214">
    <property type="entry name" value="SET_dom"/>
</dbReference>
<name>A0ABQ8USH6_9EUKA</name>
<dbReference type="SMART" id="SM00698">
    <property type="entry name" value="MORN"/>
    <property type="match status" value="3"/>
</dbReference>
<feature type="compositionally biased region" description="Basic and acidic residues" evidence="6">
    <location>
        <begin position="453"/>
        <end position="469"/>
    </location>
</feature>
<sequence length="469" mass="50933">MELSEKEEERSDDSSSLSGDETYTGERNKVGEPDGEGTLESSDGCKFTGRFAAGKKHGRGTLHFPDGSRLECTWADDECEGEGQYISADGDITQGHFTDGVPTGPVRETTAEGALIFDGHYEEGIRHGPGTLYFGDGGSITGTFVEGVLDGDAAYTYPDGSQLVGEWRNGDMWKAHYLDQAAAAAAKAAQDAAAMAASEAKGRKAAAPSARHLRSRTVFSQASGPARATRRAAARRSSSSPPPQEKDGEEAVFTYDPPVGKIIARRPLLPDPYETPRVYAAPSPIPGANEGLFARRDIQPHEVVAFYNGVKIPEMQANRRPWRFNGNCIWLYGEGDEGVMIDVPLEYVPTSAYCATLAHKANHSFTPNAEYCRFMHPRFGDIKGIRALDKVIPAGTEITVLYGYSRGEGPQWYRALAKSLGLTELLKSKRRRWAMEVVARPDEEQQASEDEGAGEKADEGDDSARIAKN</sequence>
<dbReference type="Gene3D" id="2.170.270.10">
    <property type="entry name" value="SET domain"/>
    <property type="match status" value="1"/>
</dbReference>
<dbReference type="InterPro" id="IPR017155">
    <property type="entry name" value="Hist-Lys_N-MeTrfase_SETD7"/>
</dbReference>
<evidence type="ECO:0000256" key="3">
    <source>
        <dbReference type="ARBA" id="ARBA00030095"/>
    </source>
</evidence>
<feature type="region of interest" description="Disordered" evidence="6">
    <location>
        <begin position="1"/>
        <end position="44"/>
    </location>
</feature>
<proteinExistence type="predicted"/>
<dbReference type="Gene3D" id="2.20.110.10">
    <property type="entry name" value="Histone H3 K4-specific methyltransferase SET7/9 N-terminal domain"/>
    <property type="match status" value="2"/>
</dbReference>
<evidence type="ECO:0000313" key="9">
    <source>
        <dbReference type="Proteomes" id="UP001141327"/>
    </source>
</evidence>
<protein>
    <recommendedName>
        <fullName evidence="1">Histone-lysine N-methyltransferase SETD7</fullName>
    </recommendedName>
    <alternativeName>
        <fullName evidence="3">SET domain-containing protein 7</fullName>
    </alternativeName>
</protein>
<dbReference type="SUPFAM" id="SSF82185">
    <property type="entry name" value="Histone H3 K4-specific methyltransferase SET7/9 N-terminal domain"/>
    <property type="match status" value="1"/>
</dbReference>
<dbReference type="PROSITE" id="PS51577">
    <property type="entry name" value="SAM_MT43_SET7"/>
    <property type="match status" value="1"/>
</dbReference>
<dbReference type="Proteomes" id="UP001141327">
    <property type="component" value="Unassembled WGS sequence"/>
</dbReference>
<evidence type="ECO:0000256" key="6">
    <source>
        <dbReference type="SAM" id="MobiDB-lite"/>
    </source>
</evidence>
<keyword evidence="2" id="KW-0677">Repeat</keyword>
<reference evidence="8" key="1">
    <citation type="journal article" date="2022" name="bioRxiv">
        <title>Genomics of Preaxostyla Flagellates Illuminates Evolutionary Transitions and the Path Towards Mitochondrial Loss.</title>
        <authorList>
            <person name="Novak L.V.F."/>
            <person name="Treitli S.C."/>
            <person name="Pyrih J."/>
            <person name="Halakuc P."/>
            <person name="Pipaliya S.V."/>
            <person name="Vacek V."/>
            <person name="Brzon O."/>
            <person name="Soukal P."/>
            <person name="Eme L."/>
            <person name="Dacks J.B."/>
            <person name="Karnkowska A."/>
            <person name="Elias M."/>
            <person name="Hampl V."/>
        </authorList>
    </citation>
    <scope>NUCLEOTIDE SEQUENCE</scope>
    <source>
        <strain evidence="8">RCP-MX</strain>
    </source>
</reference>
<evidence type="ECO:0000256" key="2">
    <source>
        <dbReference type="ARBA" id="ARBA00022737"/>
    </source>
</evidence>
<evidence type="ECO:0000259" key="7">
    <source>
        <dbReference type="PROSITE" id="PS50280"/>
    </source>
</evidence>
<evidence type="ECO:0000256" key="1">
    <source>
        <dbReference type="ARBA" id="ARBA00020512"/>
    </source>
</evidence>
<feature type="region of interest" description="Disordered" evidence="6">
    <location>
        <begin position="437"/>
        <end position="469"/>
    </location>
</feature>
<dbReference type="SUPFAM" id="SSF82199">
    <property type="entry name" value="SET domain"/>
    <property type="match status" value="1"/>
</dbReference>
<feature type="domain" description="SET" evidence="7">
    <location>
        <begin position="276"/>
        <end position="403"/>
    </location>
</feature>
<dbReference type="Pfam" id="PF00856">
    <property type="entry name" value="SET"/>
    <property type="match status" value="1"/>
</dbReference>
<dbReference type="PANTHER" id="PTHR46820:SF1">
    <property type="entry name" value="HISTONE-LYSINE N-METHYLTRANSFERASE SETD7"/>
    <property type="match status" value="1"/>
</dbReference>